<dbReference type="Pfam" id="PF18934">
    <property type="entry name" value="DUF5682"/>
    <property type="match status" value="1"/>
</dbReference>
<gene>
    <name evidence="2" type="ORF">CJ203_06040</name>
</gene>
<dbReference type="Proteomes" id="UP000235836">
    <property type="component" value="Unassembled WGS sequence"/>
</dbReference>
<accession>A0A2N6T4S6</accession>
<dbReference type="PANTHER" id="PTHR30634">
    <property type="entry name" value="OUTER MEMBRANE LOLAB LIPOPROTEIN INSERTION APPARATUS"/>
    <property type="match status" value="1"/>
</dbReference>
<dbReference type="SUPFAM" id="SSF53300">
    <property type="entry name" value="vWA-like"/>
    <property type="match status" value="1"/>
</dbReference>
<proteinExistence type="predicted"/>
<dbReference type="AlphaFoldDB" id="A0A2N6T4S6"/>
<dbReference type="InterPro" id="IPR043737">
    <property type="entry name" value="DUF5682"/>
</dbReference>
<dbReference type="EMBL" id="PNHG01000007">
    <property type="protein sequence ID" value="PMC64307.1"/>
    <property type="molecule type" value="Genomic_DNA"/>
</dbReference>
<comment type="caution">
    <text evidence="2">The sequence shown here is derived from an EMBL/GenBank/DDBJ whole genome shotgun (WGS) entry which is preliminary data.</text>
</comment>
<evidence type="ECO:0000256" key="1">
    <source>
        <dbReference type="SAM" id="MobiDB-lite"/>
    </source>
</evidence>
<dbReference type="InterPro" id="IPR036465">
    <property type="entry name" value="vWFA_dom_sf"/>
</dbReference>
<feature type="region of interest" description="Disordered" evidence="1">
    <location>
        <begin position="789"/>
        <end position="812"/>
    </location>
</feature>
<organism evidence="2 3">
    <name type="scientific">Corynebacterium tuscaniense</name>
    <dbReference type="NCBI Taxonomy" id="302449"/>
    <lineage>
        <taxon>Bacteria</taxon>
        <taxon>Bacillati</taxon>
        <taxon>Actinomycetota</taxon>
        <taxon>Actinomycetes</taxon>
        <taxon>Mycobacteriales</taxon>
        <taxon>Corynebacteriaceae</taxon>
        <taxon>Corynebacterium</taxon>
    </lineage>
</organism>
<dbReference type="Gene3D" id="3.40.50.410">
    <property type="entry name" value="von Willebrand factor, type A domain"/>
    <property type="match status" value="1"/>
</dbReference>
<dbReference type="PANTHER" id="PTHR30634:SF7">
    <property type="entry name" value="VWA DOMAIN-CONTAINING PROTEIN"/>
    <property type="match status" value="1"/>
</dbReference>
<sequence length="1122" mass="120436">MGLAGDVDKLASDPVFLIGVRHHSPSLARVLPELLTHAQPDALVLEMPAEATPWCEWIAHPKAVAPLAFALADEDKGISFWPLADFSPELVALRWAHAHDVPVVCADASPGVAPETSTSEVAPGVGEFLDTYVRAEHHDDVWDRLVEVHSIEARAHAVRRSALAFGLAYRRDQHVDARTAAREASMREGIRRARATHGPRIVAVTGAWHSPALTEEQIRDNEKADATLLSQHERGETTASLVPYSHALLDSRSGYPAGIRDPLWQQAMLKHGDDRAAFEQAVATFLTRIASGLRDTGHPAGPGEIREAHRMALDLAALRGLPAPGRRELLEACTSVYAQGDVLGRGRAVARVAQDVLVGTHQGKLAPGTPESGLAPDFRTHVEELRLPGAGEESKTMTLEPLRRQASTPQMSLDTRHEIFLQRCRTAGIVYAVPDHVMGVGGAQAVSTRWDVLHNVATDASIARAAIYGVTVEQAAEGRLRARRSSATDDPDALIAGLKDAAAAGLLEEFDWWLHTASTTLPARAEVDTVAEALTALVAMSEGTVAGMLDSGRGGAISEVVDILVRAAVAQVRGLAGSDDPRDATALGQLVALRHADLGLRLTHTLSELATDASPLMQGAATALLYRLDAQPEGLPTLAARIRAAAGPTARRELSRWLTGFVSSSPELLIDVSSLLTDLRHGTEDLEEALFIARLPALRAGFDPLSAAERERLLVAVGADRVLPTDVPVEELGRWAEEDRSAWERLQRLGLTSMALSPTQRWALVLGRRRHELTEPTQRRLARSLDQLYGSGEGEGSTATSLGGRGGLEPPYPTAREWAEELDALFGDEVREDIAATAVRRRNPLAIDLLTGTQPRASVELLNDMLTLAGGLPESTLVRLRPILHRMVAELSQVLANQLRPALRGLQGWRPSTRTSSRLDPVSTIRRNLRHTVPRADGTPQLVLATPIFRQPIARRSEWHVIVLVDVSGSMEPSTVFAALTSSILAGVDALSVTFLAFSTQVIDLSEHVSDPLSLLLEIQVGGGTDIAHAMAIAQERVTVPSRTLLVVISDFEEGGSVDELLARTESLNSAGVRLLGCAALDDTGQARYNAAIAGQLVGAGMTVSAVSPTALARWVAEQVQQ</sequence>
<keyword evidence="3" id="KW-1185">Reference proteome</keyword>
<evidence type="ECO:0000313" key="3">
    <source>
        <dbReference type="Proteomes" id="UP000235836"/>
    </source>
</evidence>
<dbReference type="Pfam" id="PF05762">
    <property type="entry name" value="VWA_CoxE"/>
    <property type="match status" value="1"/>
</dbReference>
<evidence type="ECO:0000313" key="2">
    <source>
        <dbReference type="EMBL" id="PMC64307.1"/>
    </source>
</evidence>
<dbReference type="InterPro" id="IPR008912">
    <property type="entry name" value="Uncharacterised_CoxE"/>
</dbReference>
<reference evidence="2 3" key="1">
    <citation type="submission" date="2017-09" db="EMBL/GenBank/DDBJ databases">
        <title>Bacterial strain isolated from the female urinary microbiota.</title>
        <authorList>
            <person name="Thomas-White K."/>
            <person name="Kumar N."/>
            <person name="Forster S."/>
            <person name="Putonti C."/>
            <person name="Lawley T."/>
            <person name="Wolfe A.J."/>
        </authorList>
    </citation>
    <scope>NUCLEOTIDE SEQUENCE [LARGE SCALE GENOMIC DNA]</scope>
    <source>
        <strain evidence="2 3">UMB0792</strain>
    </source>
</reference>
<evidence type="ECO:0008006" key="4">
    <source>
        <dbReference type="Google" id="ProtNLM"/>
    </source>
</evidence>
<dbReference type="InterPro" id="IPR050458">
    <property type="entry name" value="LolB"/>
</dbReference>
<protein>
    <recommendedName>
        <fullName evidence="4">VWA domain-containing protein</fullName>
    </recommendedName>
</protein>
<name>A0A2N6T4S6_9CORY</name>